<dbReference type="HOGENOM" id="CLU_2131978_0_0_12"/>
<organism evidence="1 2">
    <name type="scientific">Winmispira thermophila (strain ATCC 700085 / DSM 6578 / Z-1203)</name>
    <name type="common">Spirochaeta thermophila</name>
    <dbReference type="NCBI Taxonomy" id="869211"/>
    <lineage>
        <taxon>Bacteria</taxon>
        <taxon>Pseudomonadati</taxon>
        <taxon>Spirochaetota</taxon>
        <taxon>Spirochaetia</taxon>
        <taxon>Winmispirales</taxon>
        <taxon>Winmispiraceae</taxon>
        <taxon>Winmispira</taxon>
    </lineage>
</organism>
<dbReference type="STRING" id="869211.Spith_0894"/>
<dbReference type="EMBL" id="CP002903">
    <property type="protein sequence ID" value="AEJ61168.1"/>
    <property type="molecule type" value="Genomic_DNA"/>
</dbReference>
<sequence length="113" mass="13491">MIGALWYYLVRGRKEWEDLCNRCGRCCYTKEVQPDGTVFIDYSSPCRYLNSETNLCTVYERRFKVCRECRKVTIFHALWARYMPRECAYVQFYRHGGYRRKGGNRGRGMDAAL</sequence>
<dbReference type="PANTHER" id="PTHR37421:SF1">
    <property type="entry name" value="UPF0260 PROTEIN YCGN"/>
    <property type="match status" value="1"/>
</dbReference>
<dbReference type="InterPro" id="IPR008228">
    <property type="entry name" value="UCP006173"/>
</dbReference>
<evidence type="ECO:0000313" key="2">
    <source>
        <dbReference type="Proteomes" id="UP000007254"/>
    </source>
</evidence>
<keyword evidence="2" id="KW-1185">Reference proteome</keyword>
<accession>G0GBU0</accession>
<name>G0GBU0_WINT7</name>
<dbReference type="RefSeq" id="WP_014624542.1">
    <property type="nucleotide sequence ID" value="NC_017583.1"/>
</dbReference>
<evidence type="ECO:0000313" key="1">
    <source>
        <dbReference type="EMBL" id="AEJ61168.1"/>
    </source>
</evidence>
<dbReference type="PANTHER" id="PTHR37421">
    <property type="entry name" value="UPF0260 PROTEIN YCGN"/>
    <property type="match status" value="1"/>
</dbReference>
<reference evidence="1 2" key="1">
    <citation type="submission" date="2011-06" db="EMBL/GenBank/DDBJ databases">
        <title>The complete genome of Spirochaeta thermophila DSM 6578.</title>
        <authorList>
            <consortium name="US DOE Joint Genome Institute (JGI-PGF)"/>
            <person name="Lucas S."/>
            <person name="Lapidus A."/>
            <person name="Bruce D."/>
            <person name="Goodwin L."/>
            <person name="Pitluck S."/>
            <person name="Peters L."/>
            <person name="Kyrpides N."/>
            <person name="Mavromatis K."/>
            <person name="Ivanova N."/>
            <person name="Mikailova N."/>
            <person name="Pagani I."/>
            <person name="Chertkov O."/>
            <person name="Detter J.C."/>
            <person name="Tapia R."/>
            <person name="Han C."/>
            <person name="Land M."/>
            <person name="Hauser L."/>
            <person name="Markowitz V."/>
            <person name="Cheng J.-F."/>
            <person name="Hugenholtz P."/>
            <person name="Woyke T."/>
            <person name="Wu D."/>
            <person name="Spring S."/>
            <person name="Merkhoffer B."/>
            <person name="Schneider S."/>
            <person name="Klenk H.-P."/>
            <person name="Eisen J.A."/>
        </authorList>
    </citation>
    <scope>NUCLEOTIDE SEQUENCE [LARGE SCALE GENOMIC DNA]</scope>
    <source>
        <strain evidence="2">ATCC 700085 / DSM 6578 / Z-1203</strain>
    </source>
</reference>
<protein>
    <submittedName>
        <fullName evidence="1">Uncharacterized protein</fullName>
    </submittedName>
</protein>
<dbReference type="OrthoDB" id="9786855at2"/>
<dbReference type="KEGG" id="stq:Spith_0894"/>
<dbReference type="AlphaFoldDB" id="G0GBU0"/>
<gene>
    <name evidence="1" type="ordered locus">Spith_0894</name>
</gene>
<dbReference type="Proteomes" id="UP000007254">
    <property type="component" value="Chromosome"/>
</dbReference>
<proteinExistence type="predicted"/>